<keyword evidence="2" id="KW-1185">Reference proteome</keyword>
<dbReference type="Proteomes" id="UP000887566">
    <property type="component" value="Unplaced"/>
</dbReference>
<accession>A0A914XPT1</accession>
<dbReference type="AlphaFoldDB" id="A0A914XPT1"/>
<sequence length="413" mass="47012">MPALQWLNPDFVKELFENQTCSSIEEARVFICESYPEQKEFTARTLQRFMKEHDIKMRKPLSNDELESEVRQATEEVGGSLGRKTMQGYLRSKGVQAKQSRISAAQAVVSPPYMENRRRDTQNQLNPQPYRALHFGYNLHMDQNEKCVEYGIVFVIAVDGKSSFIVRGSVMPRKNNITIYKQVYAAATREFGLWDRVVADGGREFYLCEFVQQYLKGFRIKEDGHLSGRLSYVQTTSCKNNRVERLWQEVNKAVGLPIKHAFLELEHTSTTWSRQDQGHLFATSFVGCCVARVLLQRCIDGWNNHSIEDKGIPSQYIASKKNYHLPAGALPSAEAAVALYQGEGGQLTEEWQYGVDPLNDQLEKQREREAKFMSALNDSIGGIEGLANHTVNHNYQPLQDAELLFIEIGVSLS</sequence>
<organism evidence="2 3">
    <name type="scientific">Plectus sambesii</name>
    <dbReference type="NCBI Taxonomy" id="2011161"/>
    <lineage>
        <taxon>Eukaryota</taxon>
        <taxon>Metazoa</taxon>
        <taxon>Ecdysozoa</taxon>
        <taxon>Nematoda</taxon>
        <taxon>Chromadorea</taxon>
        <taxon>Plectida</taxon>
        <taxon>Plectina</taxon>
        <taxon>Plectoidea</taxon>
        <taxon>Plectidae</taxon>
        <taxon>Plectus</taxon>
    </lineage>
</organism>
<dbReference type="PANTHER" id="PTHR46791">
    <property type="entry name" value="EXPRESSED PROTEIN"/>
    <property type="match status" value="1"/>
</dbReference>
<evidence type="ECO:0000313" key="3">
    <source>
        <dbReference type="WBParaSite" id="PSAMB.scaffold8951size6696.g32014.t1"/>
    </source>
</evidence>
<protein>
    <submittedName>
        <fullName evidence="3">Integrase catalytic domain-containing protein</fullName>
    </submittedName>
</protein>
<feature type="domain" description="Integrase core" evidence="1">
    <location>
        <begin position="140"/>
        <end position="308"/>
    </location>
</feature>
<dbReference type="InterPro" id="IPR058913">
    <property type="entry name" value="Integrase_dom_put"/>
</dbReference>
<proteinExistence type="predicted"/>
<name>A0A914XPT1_9BILA</name>
<dbReference type="Pfam" id="PF24764">
    <property type="entry name" value="rva_4"/>
    <property type="match status" value="1"/>
</dbReference>
<evidence type="ECO:0000259" key="1">
    <source>
        <dbReference type="Pfam" id="PF24764"/>
    </source>
</evidence>
<reference evidence="3" key="1">
    <citation type="submission" date="2022-11" db="UniProtKB">
        <authorList>
            <consortium name="WormBaseParasite"/>
        </authorList>
    </citation>
    <scope>IDENTIFICATION</scope>
</reference>
<evidence type="ECO:0000313" key="2">
    <source>
        <dbReference type="Proteomes" id="UP000887566"/>
    </source>
</evidence>
<dbReference type="WBParaSite" id="PSAMB.scaffold8951size6696.g32014.t1">
    <property type="protein sequence ID" value="PSAMB.scaffold8951size6696.g32014.t1"/>
    <property type="gene ID" value="PSAMB.scaffold8951size6696.g32014"/>
</dbReference>
<dbReference type="PANTHER" id="PTHR46791:SF5">
    <property type="entry name" value="CLR5 DOMAIN-CONTAINING PROTEIN-RELATED"/>
    <property type="match status" value="1"/>
</dbReference>